<gene>
    <name evidence="3" type="ORF">CATMQ487_14300</name>
</gene>
<dbReference type="Gene3D" id="3.30.750.140">
    <property type="match status" value="1"/>
</dbReference>
<reference evidence="3" key="1">
    <citation type="submission" date="2022-04" db="EMBL/GenBank/DDBJ databases">
        <title>Whole genome sequence of Sphaerotilus sp. FB-5.</title>
        <authorList>
            <person name="Takeda M."/>
            <person name="Narihara S."/>
            <person name="Akimoto M."/>
            <person name="Akimoto R."/>
            <person name="Nishiyashiki S."/>
            <person name="Murakami T."/>
        </authorList>
    </citation>
    <scope>NUCLEOTIDE SEQUENCE</scope>
    <source>
        <strain evidence="3">FB-5</strain>
    </source>
</reference>
<dbReference type="Proteomes" id="UP001057498">
    <property type="component" value="Chromosome"/>
</dbReference>
<dbReference type="Pfam" id="PF02120">
    <property type="entry name" value="Flg_hook"/>
    <property type="match status" value="1"/>
</dbReference>
<accession>A0ABM7YJN6</accession>
<feature type="region of interest" description="Disordered" evidence="1">
    <location>
        <begin position="25"/>
        <end position="169"/>
    </location>
</feature>
<feature type="domain" description="Flagellar hook-length control protein-like C-terminal" evidence="2">
    <location>
        <begin position="363"/>
        <end position="436"/>
    </location>
</feature>
<dbReference type="InterPro" id="IPR038610">
    <property type="entry name" value="FliK-like_C_sf"/>
</dbReference>
<evidence type="ECO:0000259" key="2">
    <source>
        <dbReference type="Pfam" id="PF02120"/>
    </source>
</evidence>
<organism evidence="3 4">
    <name type="scientific">Sphaerotilus microaerophilus</name>
    <dbReference type="NCBI Taxonomy" id="2914710"/>
    <lineage>
        <taxon>Bacteria</taxon>
        <taxon>Pseudomonadati</taxon>
        <taxon>Pseudomonadota</taxon>
        <taxon>Betaproteobacteria</taxon>
        <taxon>Burkholderiales</taxon>
        <taxon>Sphaerotilaceae</taxon>
        <taxon>Sphaerotilus</taxon>
    </lineage>
</organism>
<dbReference type="PANTHER" id="PTHR37533">
    <property type="entry name" value="FLAGELLAR HOOK-LENGTH CONTROL PROTEIN"/>
    <property type="match status" value="1"/>
</dbReference>
<name>A0ABM7YJN6_9BURK</name>
<feature type="compositionally biased region" description="Basic and acidic residues" evidence="1">
    <location>
        <begin position="461"/>
        <end position="471"/>
    </location>
</feature>
<dbReference type="InterPro" id="IPR052563">
    <property type="entry name" value="FliK"/>
</dbReference>
<evidence type="ECO:0000256" key="1">
    <source>
        <dbReference type="SAM" id="MobiDB-lite"/>
    </source>
</evidence>
<feature type="compositionally biased region" description="Low complexity" evidence="1">
    <location>
        <begin position="472"/>
        <end position="487"/>
    </location>
</feature>
<feature type="compositionally biased region" description="Low complexity" evidence="1">
    <location>
        <begin position="130"/>
        <end position="151"/>
    </location>
</feature>
<feature type="compositionally biased region" description="Low complexity" evidence="1">
    <location>
        <begin position="81"/>
        <end position="95"/>
    </location>
</feature>
<dbReference type="EMBL" id="AP025730">
    <property type="protein sequence ID" value="BDI04460.1"/>
    <property type="molecule type" value="Genomic_DNA"/>
</dbReference>
<proteinExistence type="predicted"/>
<evidence type="ECO:0000313" key="4">
    <source>
        <dbReference type="Proteomes" id="UP001057498"/>
    </source>
</evidence>
<feature type="compositionally biased region" description="Basic and acidic residues" evidence="1">
    <location>
        <begin position="156"/>
        <end position="167"/>
    </location>
</feature>
<feature type="region of interest" description="Disordered" evidence="1">
    <location>
        <begin position="426"/>
        <end position="503"/>
    </location>
</feature>
<sequence>MAVSTSTSLVQETARAERGAIAAAAANRRNGAPSGGAEGGAEDFAGLLQSCTQPDASASAGPGAGANGPNGARGLPVVQPGQAAEAARAGSRAAQTPTPITALGAGQPVQGRASAEGASDPALARDAAKAPRPQAARPAGAAQTAEAGGSADEPAAAERRQADRATEDAPGSLAQWLMQIGVIPAQGALDGAAATGADLGEGAGGLAESQGDARDRALGRSTARSGGVFRIPSTSTQALQVEAAVLERTAGTADRQPFTLDAAQAGERPGWHGADPALSAGLLAEGDQASAVARDQGDQGAQGAGTAGFAAGAIDLSGALGAAGLWAPGADVAAAPATAVEVTVQTHFDDPGMAEEVLLHVGQLARDGIGEASLHLNPAEMGPIRVQITLDGRQARIDFAATHAATRELLEASLPALAQSLSSDGLTLAGSSVSAPPDPAAVADGTGFAPGGDSSSASRQSDGRQAEDRAPARPGSAPSATPMAASAGEVGLPGRAAPRADMPRVGLRALDLYA</sequence>
<evidence type="ECO:0000313" key="3">
    <source>
        <dbReference type="EMBL" id="BDI04460.1"/>
    </source>
</evidence>
<dbReference type="InterPro" id="IPR021136">
    <property type="entry name" value="Flagellar_hook_control-like_C"/>
</dbReference>
<keyword evidence="4" id="KW-1185">Reference proteome</keyword>
<dbReference type="PANTHER" id="PTHR37533:SF2">
    <property type="entry name" value="FLAGELLAR HOOK-LENGTH CONTROL PROTEIN"/>
    <property type="match status" value="1"/>
</dbReference>
<feature type="compositionally biased region" description="Low complexity" evidence="1">
    <location>
        <begin position="426"/>
        <end position="445"/>
    </location>
</feature>
<dbReference type="CDD" id="cd17470">
    <property type="entry name" value="T3SS_Flik_C"/>
    <property type="match status" value="1"/>
</dbReference>
<protein>
    <recommendedName>
        <fullName evidence="2">Flagellar hook-length control protein-like C-terminal domain-containing protein</fullName>
    </recommendedName>
</protein>